<dbReference type="PANTHER" id="PTHR46704">
    <property type="entry name" value="CXC DOMAIN-CONTAINING PROTEIN-RELATED"/>
    <property type="match status" value="1"/>
</dbReference>
<name>A0A9Q0YFQ5_HOLLE</name>
<dbReference type="OrthoDB" id="6156583at2759"/>
<gene>
    <name evidence="1" type="ORF">HOLleu_39221</name>
</gene>
<dbReference type="EMBL" id="JAIZAY010000021">
    <property type="protein sequence ID" value="KAJ8021892.1"/>
    <property type="molecule type" value="Genomic_DNA"/>
</dbReference>
<sequence length="581" mass="65208">MPLFFAAGHTHYARYALYYLRTMERLPGEVRKHFMNGEHTMHHISGLFNGIWTDMAIETTFMRYGHGRRGIIGITLKPETLKIWAYSLHASNVIITNLNQMRDNEGQTAQTYHKEEMPARIKADAQDRNALREKVELSIDPLDPEQHQDGLVNVVTGKVVCHPSVNVNNTVTLGKNQMEAFEKSWPGGFHDTITKTVRTMAVTRNHLKVGEVKVFDTETIYARAMGLQSGPRSLDVDSTMAHELSPYPTSMFNANGQMREAKTKANLKNAIKVSLSSRNAEKGVEASFLDGCAILWVVPWPASGTVQDYLDRFRSYIHGHLKKNDVYLVFDRYKADSTKDSTRQVRDKGASRVYTLRCTTRLPPQKVMLTVTRNKMQLIHLICEDIVSHKEDFKQDKIVLTGNDPVPVEIDRGVIIKRQDMRTTQKEADTIIVQQVAWVTAKKVLVVADDTDIFVLLLHFCCQGDIPASTTVLMVSPIHGRTMIDINATLHQNRPIISNLLAAHGLTGCDTVATYFGIGKAAPKLASLPPTNQAFHENVARAPSGWLEECASTRSTDNGSNSIRMVSRRCLRNTFPDHSSQ</sequence>
<evidence type="ECO:0000313" key="1">
    <source>
        <dbReference type="EMBL" id="KAJ8021892.1"/>
    </source>
</evidence>
<keyword evidence="2" id="KW-1185">Reference proteome</keyword>
<proteinExistence type="predicted"/>
<dbReference type="PANTHER" id="PTHR46704:SF1">
    <property type="entry name" value="TELOMERE LENGTH REGULATION PROTEIN TEL2 HOMOLOG"/>
    <property type="match status" value="1"/>
</dbReference>
<dbReference type="AlphaFoldDB" id="A0A9Q0YFQ5"/>
<protein>
    <submittedName>
        <fullName evidence="1">Uncharacterized protein</fullName>
    </submittedName>
</protein>
<organism evidence="1 2">
    <name type="scientific">Holothuria leucospilota</name>
    <name type="common">Black long sea cucumber</name>
    <name type="synonym">Mertensiothuria leucospilota</name>
    <dbReference type="NCBI Taxonomy" id="206669"/>
    <lineage>
        <taxon>Eukaryota</taxon>
        <taxon>Metazoa</taxon>
        <taxon>Echinodermata</taxon>
        <taxon>Eleutherozoa</taxon>
        <taxon>Echinozoa</taxon>
        <taxon>Holothuroidea</taxon>
        <taxon>Aspidochirotacea</taxon>
        <taxon>Aspidochirotida</taxon>
        <taxon>Holothuriidae</taxon>
        <taxon>Holothuria</taxon>
    </lineage>
</organism>
<comment type="caution">
    <text evidence="1">The sequence shown here is derived from an EMBL/GenBank/DDBJ whole genome shotgun (WGS) entry which is preliminary data.</text>
</comment>
<dbReference type="Proteomes" id="UP001152320">
    <property type="component" value="Chromosome 21"/>
</dbReference>
<reference evidence="1" key="1">
    <citation type="submission" date="2021-10" db="EMBL/GenBank/DDBJ databases">
        <title>Tropical sea cucumber genome reveals ecological adaptation and Cuvierian tubules defense mechanism.</title>
        <authorList>
            <person name="Chen T."/>
        </authorList>
    </citation>
    <scope>NUCLEOTIDE SEQUENCE</scope>
    <source>
        <strain evidence="1">Nanhai2018</strain>
        <tissue evidence="1">Muscle</tissue>
    </source>
</reference>
<accession>A0A9Q0YFQ5</accession>
<evidence type="ECO:0000313" key="2">
    <source>
        <dbReference type="Proteomes" id="UP001152320"/>
    </source>
</evidence>